<organism evidence="1 2">
    <name type="scientific">Hydra vulgaris</name>
    <name type="common">Hydra</name>
    <name type="synonym">Hydra attenuata</name>
    <dbReference type="NCBI Taxonomy" id="6087"/>
    <lineage>
        <taxon>Eukaryota</taxon>
        <taxon>Metazoa</taxon>
        <taxon>Cnidaria</taxon>
        <taxon>Hydrozoa</taxon>
        <taxon>Hydroidolina</taxon>
        <taxon>Anthoathecata</taxon>
        <taxon>Aplanulata</taxon>
        <taxon>Hydridae</taxon>
        <taxon>Hydra</taxon>
    </lineage>
</organism>
<keyword evidence="1" id="KW-1185">Reference proteome</keyword>
<dbReference type="GeneID" id="136088811"/>
<reference evidence="2 3" key="1">
    <citation type="submission" date="2025-05" db="UniProtKB">
        <authorList>
            <consortium name="RefSeq"/>
        </authorList>
    </citation>
    <scope>IDENTIFICATION</scope>
</reference>
<evidence type="ECO:0000313" key="2">
    <source>
        <dbReference type="RefSeq" id="XP_065669685.1"/>
    </source>
</evidence>
<evidence type="ECO:0000313" key="1">
    <source>
        <dbReference type="Proteomes" id="UP001652625"/>
    </source>
</evidence>
<dbReference type="RefSeq" id="XP_065669688.1">
    <property type="nucleotide sequence ID" value="XM_065813616.1"/>
</dbReference>
<evidence type="ECO:0000313" key="4">
    <source>
        <dbReference type="RefSeq" id="XP_065669688.1"/>
    </source>
</evidence>
<evidence type="ECO:0000313" key="3">
    <source>
        <dbReference type="RefSeq" id="XP_065669686.1"/>
    </source>
</evidence>
<dbReference type="SUPFAM" id="SSF52047">
    <property type="entry name" value="RNI-like"/>
    <property type="match status" value="1"/>
</dbReference>
<dbReference type="RefSeq" id="XP_065669685.1">
    <property type="nucleotide sequence ID" value="XM_065813613.1"/>
</dbReference>
<gene>
    <name evidence="2 3 4" type="primary">LOC136088811</name>
</gene>
<protein>
    <submittedName>
        <fullName evidence="2 3">Uncharacterized protein LOC136088811</fullName>
    </submittedName>
</protein>
<proteinExistence type="predicted"/>
<accession>A0ABM4D5X0</accession>
<dbReference type="Proteomes" id="UP001652625">
    <property type="component" value="Chromosome 12"/>
</dbReference>
<name>A0ABM4D5X0_HYDVU</name>
<dbReference type="RefSeq" id="XP_065669686.1">
    <property type="nucleotide sequence ID" value="XM_065813614.1"/>
</dbReference>
<sequence>MECNFLQIPHHIIASISEWLSIDDIKSIRLTCTTLYRLSFCKEVLQRIHLQPRCISERLIIFIEKLLHGKFIRMSLHKLNSAGALCLINKLPNITDLTVGAQHLSIVSLSCKFIRRLALVDDKLVFIPEKTDVCDEYFQSLKLLEFLSEIALYGCHQVYSIEVISQIVNYSKNLCLFSLNFLTLSTPKKNKKPVLHAILNSSHVRHWKFRSVMFLSNSAIVLPLTTLTFECIDTILSPLDERHNQIEKILLDGMIPYNAKFWGKNNFVNLKSLEIRKAFFYHSKLPLCSCLTFLKLVDCHASLKYILELSRAVEVSLKCLSVQAYDSFDDIAILKILSKFKFLEELELVNMGKLTFAIFLEIKHKHLKVLRFKGCKKIALSNIESIKNMVTFRIDVSDTFKKDSSIFLDW</sequence>